<dbReference type="AlphaFoldDB" id="A0A1B6HI95"/>
<dbReference type="PANTHER" id="PTHR10773:SF19">
    <property type="match status" value="1"/>
</dbReference>
<evidence type="ECO:0000313" key="1">
    <source>
        <dbReference type="EMBL" id="JAS74414.1"/>
    </source>
</evidence>
<feature type="non-terminal residue" evidence="1">
    <location>
        <position position="1"/>
    </location>
</feature>
<accession>A0A1B6HI95</accession>
<dbReference type="Gene3D" id="1.10.10.10">
    <property type="entry name" value="Winged helix-like DNA-binding domain superfamily/Winged helix DNA-binding domain"/>
    <property type="match status" value="1"/>
</dbReference>
<protein>
    <submittedName>
        <fullName evidence="1">Uncharacterized protein</fullName>
    </submittedName>
</protein>
<feature type="non-terminal residue" evidence="1">
    <location>
        <position position="179"/>
    </location>
</feature>
<organism evidence="1">
    <name type="scientific">Homalodisca liturata</name>
    <dbReference type="NCBI Taxonomy" id="320908"/>
    <lineage>
        <taxon>Eukaryota</taxon>
        <taxon>Metazoa</taxon>
        <taxon>Ecdysozoa</taxon>
        <taxon>Arthropoda</taxon>
        <taxon>Hexapoda</taxon>
        <taxon>Insecta</taxon>
        <taxon>Pterygota</taxon>
        <taxon>Neoptera</taxon>
        <taxon>Paraneoptera</taxon>
        <taxon>Hemiptera</taxon>
        <taxon>Auchenorrhyncha</taxon>
        <taxon>Membracoidea</taxon>
        <taxon>Cicadellidae</taxon>
        <taxon>Cicadellinae</taxon>
        <taxon>Proconiini</taxon>
        <taxon>Homalodisca</taxon>
    </lineage>
</organism>
<gene>
    <name evidence="1" type="ORF">g.533</name>
</gene>
<sequence length="179" mass="21281">LQREYIVRFISQRETKRKTSEKENSRRKYTVLYTLPKGTEKISVCKKMFMSTLAVSERTIRTSLSKLKETGVVEIEKRGGRLDHLKEKDLLLRSTILQHINRFSRMESHFCRASSNKEYLHPDLNVKKMLNMFNNEHKDKNIKASYYTYWDELRKLNLSFHHPKKDQCGLCNTYRSGDA</sequence>
<reference evidence="1" key="1">
    <citation type="submission" date="2015-11" db="EMBL/GenBank/DDBJ databases">
        <title>De novo transcriptome assembly of four potential Pierce s Disease insect vectors from Arizona vineyards.</title>
        <authorList>
            <person name="Tassone E.E."/>
        </authorList>
    </citation>
    <scope>NUCLEOTIDE SEQUENCE</scope>
</reference>
<dbReference type="EMBL" id="GECU01033292">
    <property type="protein sequence ID" value="JAS74414.1"/>
    <property type="molecule type" value="Transcribed_RNA"/>
</dbReference>
<name>A0A1B6HI95_9HEMI</name>
<proteinExistence type="predicted"/>
<dbReference type="InterPro" id="IPR036388">
    <property type="entry name" value="WH-like_DNA-bd_sf"/>
</dbReference>
<dbReference type="PANTHER" id="PTHR10773">
    <property type="entry name" value="DNA-DIRECTED RNA POLYMERASES I, II, AND III SUBUNIT RPABC2"/>
    <property type="match status" value="1"/>
</dbReference>